<evidence type="ECO:0000313" key="2">
    <source>
        <dbReference type="EMBL" id="QQB89342.1"/>
    </source>
</evidence>
<organism evidence="2 3">
    <name type="scientific">Brevundimonas diminuta</name>
    <name type="common">Pseudomonas diminuta</name>
    <dbReference type="NCBI Taxonomy" id="293"/>
    <lineage>
        <taxon>Bacteria</taxon>
        <taxon>Pseudomonadati</taxon>
        <taxon>Pseudomonadota</taxon>
        <taxon>Alphaproteobacteria</taxon>
        <taxon>Caulobacterales</taxon>
        <taxon>Caulobacteraceae</taxon>
        <taxon>Brevundimonas</taxon>
    </lineage>
</organism>
<name>A0A7T4GI82_BREDI</name>
<dbReference type="EMBL" id="CP066026">
    <property type="protein sequence ID" value="QQB89342.1"/>
    <property type="molecule type" value="Genomic_DNA"/>
</dbReference>
<gene>
    <name evidence="2" type="ORF">I6H83_02550</name>
</gene>
<dbReference type="RefSeq" id="WP_143255410.1">
    <property type="nucleotide sequence ID" value="NZ_CBCRVN010000005.1"/>
</dbReference>
<feature type="region of interest" description="Disordered" evidence="1">
    <location>
        <begin position="78"/>
        <end position="97"/>
    </location>
</feature>
<keyword evidence="3" id="KW-1185">Reference proteome</keyword>
<evidence type="ECO:0000313" key="3">
    <source>
        <dbReference type="Proteomes" id="UP000596117"/>
    </source>
</evidence>
<accession>A0A7T4GI82</accession>
<sequence>MAAHLPLKTRPKMDRWLRDRGLGAMALGERWGISRQAASRYLLPFGHPKRIIPKEDQIADAISWTRGEVVAADWYPPELSGRPLPASVGDLEPEARP</sequence>
<evidence type="ECO:0000256" key="1">
    <source>
        <dbReference type="SAM" id="MobiDB-lite"/>
    </source>
</evidence>
<protein>
    <submittedName>
        <fullName evidence="2">Uncharacterized protein</fullName>
    </submittedName>
</protein>
<proteinExistence type="predicted"/>
<reference evidence="2 3" key="1">
    <citation type="submission" date="2020-12" db="EMBL/GenBank/DDBJ databases">
        <title>FDA dAtabase for Regulatory Grade micrObial Sequences (FDA-ARGOS): Supporting development and validation of Infectious Disease Dx tests.</title>
        <authorList>
            <person name="Kerrigan L."/>
            <person name="Long C."/>
            <person name="Tallon L."/>
            <person name="Sadzewicz L."/>
            <person name="Zhao X."/>
            <person name="Boylan J."/>
            <person name="Ott S."/>
            <person name="Bowen H."/>
            <person name="Vavikolanu K."/>
            <person name="Mehta A."/>
            <person name="Aluvathingal J."/>
            <person name="Nadendla S."/>
            <person name="Yan Y."/>
            <person name="Sichtig H."/>
        </authorList>
    </citation>
    <scope>NUCLEOTIDE SEQUENCE [LARGE SCALE GENOMIC DNA]</scope>
    <source>
        <strain evidence="2 3">FDAARGOS_1026</strain>
    </source>
</reference>
<dbReference type="Proteomes" id="UP000596117">
    <property type="component" value="Chromosome"/>
</dbReference>